<dbReference type="Pfam" id="PF02902">
    <property type="entry name" value="Peptidase_C48"/>
    <property type="match status" value="1"/>
</dbReference>
<evidence type="ECO:0000256" key="2">
    <source>
        <dbReference type="ARBA" id="ARBA00022670"/>
    </source>
</evidence>
<accession>A0A2G2Z0T5</accession>
<feature type="domain" description="Ubiquitin-like protease family profile" evidence="5">
    <location>
        <begin position="391"/>
        <end position="525"/>
    </location>
</feature>
<dbReference type="GO" id="GO:0006508">
    <property type="term" value="P:proteolysis"/>
    <property type="evidence" value="ECO:0007669"/>
    <property type="project" value="UniProtKB-KW"/>
</dbReference>
<dbReference type="PANTHER" id="PTHR31470">
    <property type="entry name" value="CYSTEINE PROTEINASES SUPERFAMILY PROTEIN-RELATED-RELATED"/>
    <property type="match status" value="1"/>
</dbReference>
<dbReference type="SUPFAM" id="SSF54001">
    <property type="entry name" value="Cysteine proteinases"/>
    <property type="match status" value="1"/>
</dbReference>
<dbReference type="Gramene" id="PHT75608">
    <property type="protein sequence ID" value="PHT75608"/>
    <property type="gene ID" value="T459_19130"/>
</dbReference>
<keyword evidence="7" id="KW-1185">Reference proteome</keyword>
<dbReference type="InterPro" id="IPR003653">
    <property type="entry name" value="Peptidase_C48_C"/>
</dbReference>
<keyword evidence="3" id="KW-0378">Hydrolase</keyword>
<name>A0A2G2Z0T5_CAPAN</name>
<feature type="region of interest" description="Disordered" evidence="4">
    <location>
        <begin position="525"/>
        <end position="565"/>
    </location>
</feature>
<gene>
    <name evidence="6" type="ORF">T459_19130</name>
</gene>
<evidence type="ECO:0000256" key="1">
    <source>
        <dbReference type="ARBA" id="ARBA00005234"/>
    </source>
</evidence>
<protein>
    <recommendedName>
        <fullName evidence="5">Ubiquitin-like protease family profile domain-containing protein</fullName>
    </recommendedName>
</protein>
<comment type="caution">
    <text evidence="6">The sequence shown here is derived from an EMBL/GenBank/DDBJ whole genome shotgun (WGS) entry which is preliminary data.</text>
</comment>
<dbReference type="AlphaFoldDB" id="A0A2G2Z0T5"/>
<organism evidence="6 7">
    <name type="scientific">Capsicum annuum</name>
    <name type="common">Capsicum pepper</name>
    <dbReference type="NCBI Taxonomy" id="4072"/>
    <lineage>
        <taxon>Eukaryota</taxon>
        <taxon>Viridiplantae</taxon>
        <taxon>Streptophyta</taxon>
        <taxon>Embryophyta</taxon>
        <taxon>Tracheophyta</taxon>
        <taxon>Spermatophyta</taxon>
        <taxon>Magnoliopsida</taxon>
        <taxon>eudicotyledons</taxon>
        <taxon>Gunneridae</taxon>
        <taxon>Pentapetalae</taxon>
        <taxon>asterids</taxon>
        <taxon>lamiids</taxon>
        <taxon>Solanales</taxon>
        <taxon>Solanaceae</taxon>
        <taxon>Solanoideae</taxon>
        <taxon>Capsiceae</taxon>
        <taxon>Capsicum</taxon>
    </lineage>
</organism>
<proteinExistence type="inferred from homology"/>
<comment type="similarity">
    <text evidence="1">Belongs to the peptidase C48 family.</text>
</comment>
<dbReference type="PANTHER" id="PTHR31470:SF40">
    <property type="entry name" value="UBIQUITIN-LIKE PROTEASE FAMILY PROFILE DOMAIN-CONTAINING PROTEIN"/>
    <property type="match status" value="1"/>
</dbReference>
<dbReference type="Proteomes" id="UP000222542">
    <property type="component" value="Unassembled WGS sequence"/>
</dbReference>
<reference evidence="6 7" key="2">
    <citation type="journal article" date="2017" name="Genome Biol.">
        <title>New reference genome sequences of hot pepper reveal the massive evolution of plant disease-resistance genes by retroduplication.</title>
        <authorList>
            <person name="Kim S."/>
            <person name="Park J."/>
            <person name="Yeom S.I."/>
            <person name="Kim Y.M."/>
            <person name="Seo E."/>
            <person name="Kim K.T."/>
            <person name="Kim M.S."/>
            <person name="Lee J.M."/>
            <person name="Cheong K."/>
            <person name="Shin H.S."/>
            <person name="Kim S.B."/>
            <person name="Han K."/>
            <person name="Lee J."/>
            <person name="Park M."/>
            <person name="Lee H.A."/>
            <person name="Lee H.Y."/>
            <person name="Lee Y."/>
            <person name="Oh S."/>
            <person name="Lee J.H."/>
            <person name="Choi E."/>
            <person name="Choi E."/>
            <person name="Lee S.E."/>
            <person name="Jeon J."/>
            <person name="Kim H."/>
            <person name="Choi G."/>
            <person name="Song H."/>
            <person name="Lee J."/>
            <person name="Lee S.C."/>
            <person name="Kwon J.K."/>
            <person name="Lee H.Y."/>
            <person name="Koo N."/>
            <person name="Hong Y."/>
            <person name="Kim R.W."/>
            <person name="Kang W.H."/>
            <person name="Huh J.H."/>
            <person name="Kang B.C."/>
            <person name="Yang T.J."/>
            <person name="Lee Y.H."/>
            <person name="Bennetzen J.L."/>
            <person name="Choi D."/>
        </authorList>
    </citation>
    <scope>NUCLEOTIDE SEQUENCE [LARGE SCALE GENOMIC DNA]</scope>
    <source>
        <strain evidence="7">cv. CM334</strain>
    </source>
</reference>
<dbReference type="Gene3D" id="3.40.395.10">
    <property type="entry name" value="Adenoviral Proteinase, Chain A"/>
    <property type="match status" value="1"/>
</dbReference>
<feature type="region of interest" description="Disordered" evidence="4">
    <location>
        <begin position="61"/>
        <end position="115"/>
    </location>
</feature>
<reference evidence="6 7" key="1">
    <citation type="journal article" date="2014" name="Nat. Genet.">
        <title>Genome sequence of the hot pepper provides insights into the evolution of pungency in Capsicum species.</title>
        <authorList>
            <person name="Kim S."/>
            <person name="Park M."/>
            <person name="Yeom S.I."/>
            <person name="Kim Y.M."/>
            <person name="Lee J.M."/>
            <person name="Lee H.A."/>
            <person name="Seo E."/>
            <person name="Choi J."/>
            <person name="Cheong K."/>
            <person name="Kim K.T."/>
            <person name="Jung K."/>
            <person name="Lee G.W."/>
            <person name="Oh S.K."/>
            <person name="Bae C."/>
            <person name="Kim S.B."/>
            <person name="Lee H.Y."/>
            <person name="Kim S.Y."/>
            <person name="Kim M.S."/>
            <person name="Kang B.C."/>
            <person name="Jo Y.D."/>
            <person name="Yang H.B."/>
            <person name="Jeong H.J."/>
            <person name="Kang W.H."/>
            <person name="Kwon J.K."/>
            <person name="Shin C."/>
            <person name="Lim J.Y."/>
            <person name="Park J.H."/>
            <person name="Huh J.H."/>
            <person name="Kim J.S."/>
            <person name="Kim B.D."/>
            <person name="Cohen O."/>
            <person name="Paran I."/>
            <person name="Suh M.C."/>
            <person name="Lee S.B."/>
            <person name="Kim Y.K."/>
            <person name="Shin Y."/>
            <person name="Noh S.J."/>
            <person name="Park J."/>
            <person name="Seo Y.S."/>
            <person name="Kwon S.Y."/>
            <person name="Kim H.A."/>
            <person name="Park J.M."/>
            <person name="Kim H.J."/>
            <person name="Choi S.B."/>
            <person name="Bosland P.W."/>
            <person name="Reeves G."/>
            <person name="Jo S.H."/>
            <person name="Lee B.W."/>
            <person name="Cho H.T."/>
            <person name="Choi H.S."/>
            <person name="Lee M.S."/>
            <person name="Yu Y."/>
            <person name="Do Choi Y."/>
            <person name="Park B.S."/>
            <person name="van Deynze A."/>
            <person name="Ashrafi H."/>
            <person name="Hill T."/>
            <person name="Kim W.T."/>
            <person name="Pai H.S."/>
            <person name="Ahn H.K."/>
            <person name="Yeam I."/>
            <person name="Giovannoni J.J."/>
            <person name="Rose J.K."/>
            <person name="Sorensen I."/>
            <person name="Lee S.J."/>
            <person name="Kim R.W."/>
            <person name="Choi I.Y."/>
            <person name="Choi B.S."/>
            <person name="Lim J.S."/>
            <person name="Lee Y.H."/>
            <person name="Choi D."/>
        </authorList>
    </citation>
    <scope>NUCLEOTIDE SEQUENCE [LARGE SCALE GENOMIC DNA]</scope>
    <source>
        <strain evidence="7">cv. CM334</strain>
    </source>
</reference>
<evidence type="ECO:0000259" key="5">
    <source>
        <dbReference type="PROSITE" id="PS50600"/>
    </source>
</evidence>
<evidence type="ECO:0000256" key="4">
    <source>
        <dbReference type="SAM" id="MobiDB-lite"/>
    </source>
</evidence>
<dbReference type="PROSITE" id="PS50600">
    <property type="entry name" value="ULP_PROTEASE"/>
    <property type="match status" value="1"/>
</dbReference>
<dbReference type="EMBL" id="AYRZ02000007">
    <property type="protein sequence ID" value="PHT75608.1"/>
    <property type="molecule type" value="Genomic_DNA"/>
</dbReference>
<evidence type="ECO:0000313" key="6">
    <source>
        <dbReference type="EMBL" id="PHT75608.1"/>
    </source>
</evidence>
<evidence type="ECO:0000256" key="3">
    <source>
        <dbReference type="ARBA" id="ARBA00022801"/>
    </source>
</evidence>
<keyword evidence="2" id="KW-0645">Protease</keyword>
<feature type="compositionally biased region" description="Basic residues" evidence="4">
    <location>
        <begin position="61"/>
        <end position="75"/>
    </location>
</feature>
<sequence length="565" mass="64368">MAQHVNRSISISGNKSMDLFSDELPSFSLGLTQDEVFNLGSSNIQSKGGVSSEGARLKHCKNSKNIVKKIKRKGLTKPSSPKPPKIQKSMKKTKPDEKGECSKISSPVSSDFEPEEEKVEEVLQEMKSICGLVSTRRDEIMNAISENKKKDKDNQVDNPPMVEADKTTSHHEFTLNFVHDLYKNSKGTLVTEDINGNQSASLMEVNNKDKDDVRNTKLVDNIGEAHISYSQFSFPNEVLRSINLDFVKSNLEVEDESTVFAFYIFIYFHKECDAEKILNPVEFNMDNSKLNQQNQSSVHIHVALTEERKAEQNFLDSQVTIPDELLPSLNAYLNQERSIIVHPSTNKVQEMPMHVSRIKRPSKFKESPFTMNFGSTAEGEYKIFNQKHSFVCHPINDIEDTKVTNKFMKWLSVDVLKFHAKRIDDASLNAGGKEYHLNEYINGFRMHATVPWHTVDHIFIPINVKAKHHWVLAVISFNDRCIYVYDSLSSVGHDDGKKSIDTANHPNYEFYDKMDLFDVYVMEDLPQQPSDSGNYGMKKEEENAQSDDEAPLRPSREIGLTEETE</sequence>
<evidence type="ECO:0000313" key="7">
    <source>
        <dbReference type="Proteomes" id="UP000222542"/>
    </source>
</evidence>
<dbReference type="GO" id="GO:0008234">
    <property type="term" value="F:cysteine-type peptidase activity"/>
    <property type="evidence" value="ECO:0007669"/>
    <property type="project" value="InterPro"/>
</dbReference>
<dbReference type="InterPro" id="IPR038765">
    <property type="entry name" value="Papain-like_cys_pep_sf"/>
</dbReference>